<feature type="binding site" description="axial binding residue" evidence="7">
    <location>
        <position position="441"/>
    </location>
    <ligand>
        <name>heme</name>
        <dbReference type="ChEBI" id="CHEBI:30413"/>
    </ligand>
    <ligandPart>
        <name>Fe</name>
        <dbReference type="ChEBI" id="CHEBI:18248"/>
    </ligandPart>
</feature>
<dbReference type="InterPro" id="IPR002401">
    <property type="entry name" value="Cyt_P450_E_grp-I"/>
</dbReference>
<dbReference type="SUPFAM" id="SSF48264">
    <property type="entry name" value="Cytochrome P450"/>
    <property type="match status" value="1"/>
</dbReference>
<proteinExistence type="inferred from homology"/>
<evidence type="ECO:0000256" key="7">
    <source>
        <dbReference type="PIRSR" id="PIRSR602401-1"/>
    </source>
</evidence>
<keyword evidence="9" id="KW-0812">Transmembrane</keyword>
<dbReference type="GO" id="GO:0016705">
    <property type="term" value="F:oxidoreductase activity, acting on paired donors, with incorporation or reduction of molecular oxygen"/>
    <property type="evidence" value="ECO:0007669"/>
    <property type="project" value="InterPro"/>
</dbReference>
<evidence type="ECO:0000256" key="6">
    <source>
        <dbReference type="ARBA" id="ARBA00023004"/>
    </source>
</evidence>
<evidence type="ECO:0000256" key="8">
    <source>
        <dbReference type="RuleBase" id="RU000461"/>
    </source>
</evidence>
<feature type="transmembrane region" description="Helical" evidence="9">
    <location>
        <begin position="9"/>
        <end position="26"/>
    </location>
</feature>
<dbReference type="FunFam" id="1.10.630.10:FF:000007">
    <property type="entry name" value="Cytochrome P450 76C4"/>
    <property type="match status" value="1"/>
</dbReference>
<dbReference type="PANTHER" id="PTHR47950">
    <property type="entry name" value="CYTOCHROME P450, FAMILY 76, SUBFAMILY C, POLYPEPTIDE 5-RELATED"/>
    <property type="match status" value="1"/>
</dbReference>
<keyword evidence="9" id="KW-0472">Membrane</keyword>
<evidence type="ECO:0000256" key="4">
    <source>
        <dbReference type="ARBA" id="ARBA00022723"/>
    </source>
</evidence>
<evidence type="ECO:0000256" key="5">
    <source>
        <dbReference type="ARBA" id="ARBA00023002"/>
    </source>
</evidence>
<dbReference type="InterPro" id="IPR001128">
    <property type="entry name" value="Cyt_P450"/>
</dbReference>
<dbReference type="Gene3D" id="1.10.630.10">
    <property type="entry name" value="Cytochrome P450"/>
    <property type="match status" value="1"/>
</dbReference>
<dbReference type="EMBL" id="JBBPBK010000006">
    <property type="protein sequence ID" value="KAK9283973.1"/>
    <property type="molecule type" value="Genomic_DNA"/>
</dbReference>
<dbReference type="InterPro" id="IPR036396">
    <property type="entry name" value="Cyt_P450_sf"/>
</dbReference>
<comment type="similarity">
    <text evidence="2 8">Belongs to the cytochrome P450 family.</text>
</comment>
<evidence type="ECO:0000256" key="9">
    <source>
        <dbReference type="SAM" id="Phobius"/>
    </source>
</evidence>
<keyword evidence="8" id="KW-0503">Monooxygenase</keyword>
<evidence type="ECO:0008006" key="12">
    <source>
        <dbReference type="Google" id="ProtNLM"/>
    </source>
</evidence>
<dbReference type="PROSITE" id="PS00086">
    <property type="entry name" value="CYTOCHROME_P450"/>
    <property type="match status" value="1"/>
</dbReference>
<dbReference type="Pfam" id="PF00067">
    <property type="entry name" value="p450"/>
    <property type="match status" value="1"/>
</dbReference>
<dbReference type="GO" id="GO:0020037">
    <property type="term" value="F:heme binding"/>
    <property type="evidence" value="ECO:0007669"/>
    <property type="project" value="InterPro"/>
</dbReference>
<dbReference type="InterPro" id="IPR017972">
    <property type="entry name" value="Cyt_P450_CS"/>
</dbReference>
<dbReference type="Proteomes" id="UP001415857">
    <property type="component" value="Unassembled WGS sequence"/>
</dbReference>
<dbReference type="AlphaFoldDB" id="A0AAP0X358"/>
<keyword evidence="3 7" id="KW-0349">Heme</keyword>
<keyword evidence="6 7" id="KW-0408">Iron</keyword>
<protein>
    <recommendedName>
        <fullName evidence="12">Cytochrome P450</fullName>
    </recommendedName>
</protein>
<keyword evidence="5 8" id="KW-0560">Oxidoreductase</keyword>
<reference evidence="10 11" key="1">
    <citation type="journal article" date="2024" name="Plant J.">
        <title>Genome sequences and population genomics reveal climatic adaptation and genomic divergence between two closely related sweetgum species.</title>
        <authorList>
            <person name="Xu W.Q."/>
            <person name="Ren C.Q."/>
            <person name="Zhang X.Y."/>
            <person name="Comes H.P."/>
            <person name="Liu X.H."/>
            <person name="Li Y.G."/>
            <person name="Kettle C.J."/>
            <person name="Jalonen R."/>
            <person name="Gaisberger H."/>
            <person name="Ma Y.Z."/>
            <person name="Qiu Y.X."/>
        </authorList>
    </citation>
    <scope>NUCLEOTIDE SEQUENCE [LARGE SCALE GENOMIC DNA]</scope>
    <source>
        <strain evidence="10">Hangzhou</strain>
    </source>
</reference>
<evidence type="ECO:0000256" key="1">
    <source>
        <dbReference type="ARBA" id="ARBA00001971"/>
    </source>
</evidence>
<dbReference type="PANTHER" id="PTHR47950:SF49">
    <property type="entry name" value="CYTOCHROME P450"/>
    <property type="match status" value="1"/>
</dbReference>
<sequence length="499" mass="56572">MAETFQREIYLFFGFVLLLHIIFHILKHIRSPLLKRKPLPPGPHPWPIIGNIPHMGKKPHISMAHVAEVHGPLISLRLGTQLLVIGSSPAAATEILKTHDRLLSARCVPQAIPLKGDDLDRLPLIWGSGSGDRWKFLRALCRAELFTPNAIESQSTLRERKVNEMLSFLGTNEGKVVNIGEVVFTTVFNTLANLIFSKDFISLEDVGPTSGLKGIIWRLMELGIAPNISDFYPILSGLDLQGLNKEFSELINKVYDVWEVLIKERRESRCHDALKQQDFLDAMLANEFANDQINFLALELFAAGTDTITTTVEWAMAELLKNKEVMDKVCEELRREFSQNSITKSSIPQLQYLDACVKETLRLHPPAPLLLPHRALETCEVMNYTIPKNSRVFVNIWAIGRDPTIWEDPLLFTPERFLSSNIDFKGQHFEFLPFSAGRRMCPGLPMATRQVHLILASLIHSFEWSLPNNEDPALLDMNEKFGITLQKELPLLLIPKQKV</sequence>
<dbReference type="GO" id="GO:0005506">
    <property type="term" value="F:iron ion binding"/>
    <property type="evidence" value="ECO:0007669"/>
    <property type="project" value="InterPro"/>
</dbReference>
<comment type="caution">
    <text evidence="10">The sequence shown here is derived from an EMBL/GenBank/DDBJ whole genome shotgun (WGS) entry which is preliminary data.</text>
</comment>
<organism evidence="10 11">
    <name type="scientific">Liquidambar formosana</name>
    <name type="common">Formosan gum</name>
    <dbReference type="NCBI Taxonomy" id="63359"/>
    <lineage>
        <taxon>Eukaryota</taxon>
        <taxon>Viridiplantae</taxon>
        <taxon>Streptophyta</taxon>
        <taxon>Embryophyta</taxon>
        <taxon>Tracheophyta</taxon>
        <taxon>Spermatophyta</taxon>
        <taxon>Magnoliopsida</taxon>
        <taxon>eudicotyledons</taxon>
        <taxon>Gunneridae</taxon>
        <taxon>Pentapetalae</taxon>
        <taxon>Saxifragales</taxon>
        <taxon>Altingiaceae</taxon>
        <taxon>Liquidambar</taxon>
    </lineage>
</organism>
<evidence type="ECO:0000313" key="11">
    <source>
        <dbReference type="Proteomes" id="UP001415857"/>
    </source>
</evidence>
<evidence type="ECO:0000313" key="10">
    <source>
        <dbReference type="EMBL" id="KAK9283973.1"/>
    </source>
</evidence>
<gene>
    <name evidence="10" type="ORF">L1049_012231</name>
</gene>
<dbReference type="CDD" id="cd11073">
    <property type="entry name" value="CYP76-like"/>
    <property type="match status" value="1"/>
</dbReference>
<dbReference type="PRINTS" id="PR00463">
    <property type="entry name" value="EP450I"/>
</dbReference>
<keyword evidence="11" id="KW-1185">Reference proteome</keyword>
<name>A0AAP0X358_LIQFO</name>
<evidence type="ECO:0000256" key="2">
    <source>
        <dbReference type="ARBA" id="ARBA00010617"/>
    </source>
</evidence>
<comment type="cofactor">
    <cofactor evidence="1 7">
        <name>heme</name>
        <dbReference type="ChEBI" id="CHEBI:30413"/>
    </cofactor>
</comment>
<evidence type="ECO:0000256" key="3">
    <source>
        <dbReference type="ARBA" id="ARBA00022617"/>
    </source>
</evidence>
<dbReference type="GO" id="GO:0004497">
    <property type="term" value="F:monooxygenase activity"/>
    <property type="evidence" value="ECO:0007669"/>
    <property type="project" value="UniProtKB-KW"/>
</dbReference>
<accession>A0AAP0X358</accession>
<keyword evidence="4 7" id="KW-0479">Metal-binding</keyword>
<dbReference type="PRINTS" id="PR00385">
    <property type="entry name" value="P450"/>
</dbReference>
<keyword evidence="9" id="KW-1133">Transmembrane helix</keyword>